<gene>
    <name evidence="2" type="ORF">ACHHYP_12284</name>
</gene>
<reference evidence="2 3" key="1">
    <citation type="journal article" date="2014" name="Genome Biol. Evol.">
        <title>The secreted proteins of Achlya hypogyna and Thraustotheca clavata identify the ancestral oomycete secretome and reveal gene acquisitions by horizontal gene transfer.</title>
        <authorList>
            <person name="Misner I."/>
            <person name="Blouin N."/>
            <person name="Leonard G."/>
            <person name="Richards T.A."/>
            <person name="Lane C.E."/>
        </authorList>
    </citation>
    <scope>NUCLEOTIDE SEQUENCE [LARGE SCALE GENOMIC DNA]</scope>
    <source>
        <strain evidence="2 3">ATCC 48635</strain>
    </source>
</reference>
<feature type="compositionally biased region" description="Basic residues" evidence="1">
    <location>
        <begin position="10"/>
        <end position="21"/>
    </location>
</feature>
<keyword evidence="3" id="KW-1185">Reference proteome</keyword>
<dbReference type="AlphaFoldDB" id="A0A1V9YH98"/>
<proteinExistence type="predicted"/>
<sequence>MEVNSEHKQLRGRLKQQRRHARDVAERDALRRQIYLLRQFIARYKPQAATALPWKTVADALHEATAEAETENGQLRLRLRHLHDVSTSLSLWATAVERSHNIPDAAEPFGWRHHVVPSNTVARRLALDWFSKQLFYNTDRIMAYALFPTSSPVFDHLDVACDDFLDSMVRIQVDVDLPLGTTLAITRANVWAYMQATDMPVAFQVLDPTITQDIDPALLFARYSRGDDVNFAVMREFVTANRVVFVSGNFRQDEANPTYGPWRSRLFWLTMDRLENDTTRLRVLNYNSPYEIGGQRLTWRDEQQHFAVESASSSDQRASYIKIIESYAREYLQQQWHLLGFNLLPLVPTS</sequence>
<evidence type="ECO:0000313" key="2">
    <source>
        <dbReference type="EMBL" id="OQR85092.1"/>
    </source>
</evidence>
<evidence type="ECO:0000256" key="1">
    <source>
        <dbReference type="SAM" id="MobiDB-lite"/>
    </source>
</evidence>
<dbReference type="EMBL" id="JNBR01001821">
    <property type="protein sequence ID" value="OQR85092.1"/>
    <property type="molecule type" value="Genomic_DNA"/>
</dbReference>
<accession>A0A1V9YH98</accession>
<comment type="caution">
    <text evidence="2">The sequence shown here is derived from an EMBL/GenBank/DDBJ whole genome shotgun (WGS) entry which is preliminary data.</text>
</comment>
<evidence type="ECO:0000313" key="3">
    <source>
        <dbReference type="Proteomes" id="UP000243579"/>
    </source>
</evidence>
<feature type="region of interest" description="Disordered" evidence="1">
    <location>
        <begin position="1"/>
        <end position="23"/>
    </location>
</feature>
<name>A0A1V9YH98_ACHHY</name>
<dbReference type="OrthoDB" id="78353at2759"/>
<dbReference type="Proteomes" id="UP000243579">
    <property type="component" value="Unassembled WGS sequence"/>
</dbReference>
<organism evidence="2 3">
    <name type="scientific">Achlya hypogyna</name>
    <name type="common">Oomycete</name>
    <name type="synonym">Protoachlya hypogyna</name>
    <dbReference type="NCBI Taxonomy" id="1202772"/>
    <lineage>
        <taxon>Eukaryota</taxon>
        <taxon>Sar</taxon>
        <taxon>Stramenopiles</taxon>
        <taxon>Oomycota</taxon>
        <taxon>Saprolegniomycetes</taxon>
        <taxon>Saprolegniales</taxon>
        <taxon>Achlyaceae</taxon>
        <taxon>Achlya</taxon>
    </lineage>
</organism>
<protein>
    <submittedName>
        <fullName evidence="2">Uncharacterized protein</fullName>
    </submittedName>
</protein>